<organism evidence="1 2">
    <name type="scientific">Ridgeia piscesae</name>
    <name type="common">Tubeworm</name>
    <dbReference type="NCBI Taxonomy" id="27915"/>
    <lineage>
        <taxon>Eukaryota</taxon>
        <taxon>Metazoa</taxon>
        <taxon>Spiralia</taxon>
        <taxon>Lophotrochozoa</taxon>
        <taxon>Annelida</taxon>
        <taxon>Polychaeta</taxon>
        <taxon>Sedentaria</taxon>
        <taxon>Canalipalpata</taxon>
        <taxon>Sabellida</taxon>
        <taxon>Siboglinidae</taxon>
        <taxon>Ridgeia</taxon>
    </lineage>
</organism>
<dbReference type="AlphaFoldDB" id="A0AAD9PAG3"/>
<keyword evidence="2" id="KW-1185">Reference proteome</keyword>
<proteinExistence type="predicted"/>
<dbReference type="Proteomes" id="UP001209878">
    <property type="component" value="Unassembled WGS sequence"/>
</dbReference>
<dbReference type="EMBL" id="JAODUO010000056">
    <property type="protein sequence ID" value="KAK2191219.1"/>
    <property type="molecule type" value="Genomic_DNA"/>
</dbReference>
<gene>
    <name evidence="1" type="ORF">NP493_55g03003</name>
</gene>
<comment type="caution">
    <text evidence="1">The sequence shown here is derived from an EMBL/GenBank/DDBJ whole genome shotgun (WGS) entry which is preliminary data.</text>
</comment>
<protein>
    <submittedName>
        <fullName evidence="1">Uncharacterized protein</fullName>
    </submittedName>
</protein>
<evidence type="ECO:0000313" key="1">
    <source>
        <dbReference type="EMBL" id="KAK2191219.1"/>
    </source>
</evidence>
<name>A0AAD9PAG3_RIDPI</name>
<evidence type="ECO:0000313" key="2">
    <source>
        <dbReference type="Proteomes" id="UP001209878"/>
    </source>
</evidence>
<sequence length="70" mass="7629">MLKVRAFVRSVVWSVHATRSAITALNVTASATSLVAVRASAKHDILQTSYNKPTVTPSCRMTRAASHQLY</sequence>
<accession>A0AAD9PAG3</accession>
<reference evidence="1" key="1">
    <citation type="journal article" date="2023" name="Mol. Biol. Evol.">
        <title>Third-Generation Sequencing Reveals the Adaptive Role of the Epigenome in Three Deep-Sea Polychaetes.</title>
        <authorList>
            <person name="Perez M."/>
            <person name="Aroh O."/>
            <person name="Sun Y."/>
            <person name="Lan Y."/>
            <person name="Juniper S.K."/>
            <person name="Young C.R."/>
            <person name="Angers B."/>
            <person name="Qian P.Y."/>
        </authorList>
    </citation>
    <scope>NUCLEOTIDE SEQUENCE</scope>
    <source>
        <strain evidence="1">R07B-5</strain>
    </source>
</reference>